<dbReference type="InterPro" id="IPR010617">
    <property type="entry name" value="TMEM175-like"/>
</dbReference>
<dbReference type="PANTHER" id="PTHR31462:SF5">
    <property type="entry name" value="ENDOSOMAL_LYSOSOMAL PROTON CHANNEL TMEM175"/>
    <property type="match status" value="1"/>
</dbReference>
<evidence type="ECO:0000256" key="7">
    <source>
        <dbReference type="ARBA" id="ARBA00022958"/>
    </source>
</evidence>
<dbReference type="RefSeq" id="WP_146782832.1">
    <property type="nucleotide sequence ID" value="NZ_BAABIO010000006.1"/>
</dbReference>
<keyword evidence="6" id="KW-0631">Potassium channel</keyword>
<comment type="catalytic activity">
    <reaction evidence="12">
        <text>K(+)(in) = K(+)(out)</text>
        <dbReference type="Rhea" id="RHEA:29463"/>
        <dbReference type="ChEBI" id="CHEBI:29103"/>
    </reaction>
</comment>
<evidence type="ECO:0000256" key="6">
    <source>
        <dbReference type="ARBA" id="ARBA00022826"/>
    </source>
</evidence>
<evidence type="ECO:0000256" key="2">
    <source>
        <dbReference type="ARBA" id="ARBA00006920"/>
    </source>
</evidence>
<evidence type="ECO:0000256" key="3">
    <source>
        <dbReference type="ARBA" id="ARBA00022448"/>
    </source>
</evidence>
<feature type="transmembrane region" description="Helical" evidence="13">
    <location>
        <begin position="110"/>
        <end position="129"/>
    </location>
</feature>
<evidence type="ECO:0000256" key="8">
    <source>
        <dbReference type="ARBA" id="ARBA00022989"/>
    </source>
</evidence>
<dbReference type="AlphaFoldDB" id="A0A5B8UF58"/>
<reference evidence="14 15" key="1">
    <citation type="journal article" date="2015" name="Int. J. Syst. Evol. Microbiol.">
        <title>Flavisolibacter ginsenosidimutans sp. nov., with ginsenoside-converting activity isolated from soil used for cultivating ginseng.</title>
        <authorList>
            <person name="Zhao Y."/>
            <person name="Liu Q."/>
            <person name="Kang M.S."/>
            <person name="Jin F."/>
            <person name="Yu H."/>
            <person name="Im W.T."/>
        </authorList>
    </citation>
    <scope>NUCLEOTIDE SEQUENCE [LARGE SCALE GENOMIC DNA]</scope>
    <source>
        <strain evidence="14 15">Gsoil 636</strain>
    </source>
</reference>
<feature type="transmembrane region" description="Helical" evidence="13">
    <location>
        <begin position="165"/>
        <end position="198"/>
    </location>
</feature>
<evidence type="ECO:0000313" key="14">
    <source>
        <dbReference type="EMBL" id="QEC55005.1"/>
    </source>
</evidence>
<keyword evidence="9" id="KW-0406">Ion transport</keyword>
<organism evidence="14 15">
    <name type="scientific">Flavisolibacter ginsenosidimutans</name>
    <dbReference type="NCBI Taxonomy" id="661481"/>
    <lineage>
        <taxon>Bacteria</taxon>
        <taxon>Pseudomonadati</taxon>
        <taxon>Bacteroidota</taxon>
        <taxon>Chitinophagia</taxon>
        <taxon>Chitinophagales</taxon>
        <taxon>Chitinophagaceae</taxon>
        <taxon>Flavisolibacter</taxon>
    </lineage>
</organism>
<dbReference type="KEGG" id="fgg:FSB75_03500"/>
<name>A0A5B8UF58_9BACT</name>
<keyword evidence="5 13" id="KW-0812">Transmembrane</keyword>
<comment type="subcellular location">
    <subcellularLocation>
        <location evidence="1">Membrane</location>
        <topology evidence="1">Multi-pass membrane protein</topology>
    </subcellularLocation>
</comment>
<keyword evidence="8 13" id="KW-1133">Transmembrane helix</keyword>
<evidence type="ECO:0000256" key="1">
    <source>
        <dbReference type="ARBA" id="ARBA00004141"/>
    </source>
</evidence>
<feature type="transmembrane region" description="Helical" evidence="13">
    <location>
        <begin position="49"/>
        <end position="67"/>
    </location>
</feature>
<evidence type="ECO:0000256" key="11">
    <source>
        <dbReference type="ARBA" id="ARBA00023303"/>
    </source>
</evidence>
<keyword evidence="11" id="KW-0407">Ion channel</keyword>
<feature type="transmembrane region" description="Helical" evidence="13">
    <location>
        <begin position="12"/>
        <end position="29"/>
    </location>
</feature>
<dbReference type="Proteomes" id="UP000321204">
    <property type="component" value="Chromosome"/>
</dbReference>
<dbReference type="GO" id="GO:0005267">
    <property type="term" value="F:potassium channel activity"/>
    <property type="evidence" value="ECO:0007669"/>
    <property type="project" value="UniProtKB-KW"/>
</dbReference>
<gene>
    <name evidence="14" type="ORF">FSB75_03500</name>
</gene>
<evidence type="ECO:0000256" key="9">
    <source>
        <dbReference type="ARBA" id="ARBA00023065"/>
    </source>
</evidence>
<dbReference type="GO" id="GO:0015252">
    <property type="term" value="F:proton channel activity"/>
    <property type="evidence" value="ECO:0007669"/>
    <property type="project" value="InterPro"/>
</dbReference>
<dbReference type="EMBL" id="CP042433">
    <property type="protein sequence ID" value="QEC55005.1"/>
    <property type="molecule type" value="Genomic_DNA"/>
</dbReference>
<keyword evidence="3" id="KW-0813">Transport</keyword>
<sequence length="216" mass="24794">MKIGTTRVEAFSDCVMSIVITIMVLSLKIPDFSKHGTERSIRLSLYLLLPYFITYTFSFMMVGIFWINHHHMYHLLEKTDERLLLQNLFFLFWVSLIPLSTAFVGDAPLIPDAVAFYGFIMLMTTFAFARMRSYSLRKGLVYKDRDKRLTTKIYRVTLKARTKNYIGVAACLCSIPLAYVSVYLSFACFIVTPVLFFIPDGIDDEALAEKIAEKNG</sequence>
<evidence type="ECO:0000256" key="10">
    <source>
        <dbReference type="ARBA" id="ARBA00023136"/>
    </source>
</evidence>
<keyword evidence="15" id="KW-1185">Reference proteome</keyword>
<evidence type="ECO:0000313" key="15">
    <source>
        <dbReference type="Proteomes" id="UP000321204"/>
    </source>
</evidence>
<dbReference type="GO" id="GO:0016020">
    <property type="term" value="C:membrane"/>
    <property type="evidence" value="ECO:0007669"/>
    <property type="project" value="UniProtKB-SubCell"/>
</dbReference>
<evidence type="ECO:0000256" key="4">
    <source>
        <dbReference type="ARBA" id="ARBA00022538"/>
    </source>
</evidence>
<dbReference type="Pfam" id="PF06736">
    <property type="entry name" value="TMEM175"/>
    <property type="match status" value="1"/>
</dbReference>
<evidence type="ECO:0000256" key="12">
    <source>
        <dbReference type="ARBA" id="ARBA00034430"/>
    </source>
</evidence>
<protein>
    <submittedName>
        <fullName evidence="14">DUF1211 domain-containing protein</fullName>
    </submittedName>
</protein>
<keyword evidence="10 13" id="KW-0472">Membrane</keyword>
<keyword evidence="4" id="KW-0633">Potassium transport</keyword>
<accession>A0A5B8UF58</accession>
<dbReference type="PANTHER" id="PTHR31462">
    <property type="entry name" value="ENDOSOMAL/LYSOSOMAL POTASSIUM CHANNEL TMEM175"/>
    <property type="match status" value="1"/>
</dbReference>
<keyword evidence="7" id="KW-0630">Potassium</keyword>
<evidence type="ECO:0000256" key="5">
    <source>
        <dbReference type="ARBA" id="ARBA00022692"/>
    </source>
</evidence>
<dbReference type="OrthoDB" id="7626281at2"/>
<proteinExistence type="inferred from homology"/>
<comment type="similarity">
    <text evidence="2">Belongs to the TMEM175 family.</text>
</comment>
<feature type="transmembrane region" description="Helical" evidence="13">
    <location>
        <begin position="88"/>
        <end position="104"/>
    </location>
</feature>
<evidence type="ECO:0000256" key="13">
    <source>
        <dbReference type="SAM" id="Phobius"/>
    </source>
</evidence>